<dbReference type="InterPro" id="IPR036390">
    <property type="entry name" value="WH_DNA-bd_sf"/>
</dbReference>
<evidence type="ECO:0000313" key="3">
    <source>
        <dbReference type="Proteomes" id="UP000605568"/>
    </source>
</evidence>
<sequence>MDDAELERAVRLNHEIFMRTSDLIAGVLAEHGLTHATAQVLWAIDPGQPPASMKALAAQLFCNASNLTFMAGQLLDRGLVERAVDPADRRSRVLVLTEDGARVRAAVMRATLGLSPLSRLDADQLATILALFETALAESTTD</sequence>
<evidence type="ECO:0000313" key="2">
    <source>
        <dbReference type="EMBL" id="GHH30803.1"/>
    </source>
</evidence>
<organism evidence="2 3">
    <name type="scientific">Lentzea cavernae</name>
    <dbReference type="NCBI Taxonomy" id="2020703"/>
    <lineage>
        <taxon>Bacteria</taxon>
        <taxon>Bacillati</taxon>
        <taxon>Actinomycetota</taxon>
        <taxon>Actinomycetes</taxon>
        <taxon>Pseudonocardiales</taxon>
        <taxon>Pseudonocardiaceae</taxon>
        <taxon>Lentzea</taxon>
    </lineage>
</organism>
<dbReference type="Proteomes" id="UP000605568">
    <property type="component" value="Unassembled WGS sequence"/>
</dbReference>
<name>A0ABQ3MAE4_9PSEU</name>
<dbReference type="EMBL" id="BNAR01000001">
    <property type="protein sequence ID" value="GHH30803.1"/>
    <property type="molecule type" value="Genomic_DNA"/>
</dbReference>
<proteinExistence type="predicted"/>
<gene>
    <name evidence="2" type="ORF">GCM10017774_09170</name>
</gene>
<dbReference type="SMART" id="SM00347">
    <property type="entry name" value="HTH_MARR"/>
    <property type="match status" value="1"/>
</dbReference>
<dbReference type="InterPro" id="IPR036388">
    <property type="entry name" value="WH-like_DNA-bd_sf"/>
</dbReference>
<dbReference type="PROSITE" id="PS50995">
    <property type="entry name" value="HTH_MARR_2"/>
    <property type="match status" value="1"/>
</dbReference>
<dbReference type="PANTHER" id="PTHR33164:SF99">
    <property type="entry name" value="MARR FAMILY REGULATORY PROTEIN"/>
    <property type="match status" value="1"/>
</dbReference>
<feature type="domain" description="HTH marR-type" evidence="1">
    <location>
        <begin position="1"/>
        <end position="137"/>
    </location>
</feature>
<keyword evidence="2" id="KW-0238">DNA-binding</keyword>
<dbReference type="InterPro" id="IPR039422">
    <property type="entry name" value="MarR/SlyA-like"/>
</dbReference>
<dbReference type="SUPFAM" id="SSF46785">
    <property type="entry name" value="Winged helix' DNA-binding domain"/>
    <property type="match status" value="1"/>
</dbReference>
<dbReference type="InterPro" id="IPR000835">
    <property type="entry name" value="HTH_MarR-typ"/>
</dbReference>
<dbReference type="Gene3D" id="1.10.10.10">
    <property type="entry name" value="Winged helix-like DNA-binding domain superfamily/Winged helix DNA-binding domain"/>
    <property type="match status" value="1"/>
</dbReference>
<protein>
    <submittedName>
        <fullName evidence="2">DNA-binding protein</fullName>
    </submittedName>
</protein>
<comment type="caution">
    <text evidence="2">The sequence shown here is derived from an EMBL/GenBank/DDBJ whole genome shotgun (WGS) entry which is preliminary data.</text>
</comment>
<dbReference type="GO" id="GO:0003677">
    <property type="term" value="F:DNA binding"/>
    <property type="evidence" value="ECO:0007669"/>
    <property type="project" value="UniProtKB-KW"/>
</dbReference>
<dbReference type="RefSeq" id="WP_191296129.1">
    <property type="nucleotide sequence ID" value="NZ_BNAR01000001.1"/>
</dbReference>
<dbReference type="PANTHER" id="PTHR33164">
    <property type="entry name" value="TRANSCRIPTIONAL REGULATOR, MARR FAMILY"/>
    <property type="match status" value="1"/>
</dbReference>
<dbReference type="Pfam" id="PF12802">
    <property type="entry name" value="MarR_2"/>
    <property type="match status" value="1"/>
</dbReference>
<accession>A0ABQ3MAE4</accession>
<reference evidence="3" key="1">
    <citation type="journal article" date="2019" name="Int. J. Syst. Evol. Microbiol.">
        <title>The Global Catalogue of Microorganisms (GCM) 10K type strain sequencing project: providing services to taxonomists for standard genome sequencing and annotation.</title>
        <authorList>
            <consortium name="The Broad Institute Genomics Platform"/>
            <consortium name="The Broad Institute Genome Sequencing Center for Infectious Disease"/>
            <person name="Wu L."/>
            <person name="Ma J."/>
        </authorList>
    </citation>
    <scope>NUCLEOTIDE SEQUENCE [LARGE SCALE GENOMIC DNA]</scope>
    <source>
        <strain evidence="3">CGMCC 4.7367</strain>
    </source>
</reference>
<evidence type="ECO:0000259" key="1">
    <source>
        <dbReference type="PROSITE" id="PS50995"/>
    </source>
</evidence>
<keyword evidence="3" id="KW-1185">Reference proteome</keyword>